<dbReference type="InterPro" id="IPR036869">
    <property type="entry name" value="J_dom_sf"/>
</dbReference>
<dbReference type="InterPro" id="IPR000938">
    <property type="entry name" value="CAP-Gly_domain"/>
</dbReference>
<dbReference type="InterPro" id="IPR051100">
    <property type="entry name" value="DnaJ_subfamily_B/C"/>
</dbReference>
<comment type="caution">
    <text evidence="4">The sequence shown here is derived from an EMBL/GenBank/DDBJ whole genome shotgun (WGS) entry which is preliminary data.</text>
</comment>
<dbReference type="Pfam" id="PF00226">
    <property type="entry name" value="DnaJ"/>
    <property type="match status" value="1"/>
</dbReference>
<dbReference type="SUPFAM" id="SSF74924">
    <property type="entry name" value="Cap-Gly domain"/>
    <property type="match status" value="1"/>
</dbReference>
<evidence type="ECO:0000259" key="2">
    <source>
        <dbReference type="PROSITE" id="PS50076"/>
    </source>
</evidence>
<evidence type="ECO:0000256" key="1">
    <source>
        <dbReference type="SAM" id="MobiDB-lite"/>
    </source>
</evidence>
<dbReference type="InterPro" id="IPR001623">
    <property type="entry name" value="DnaJ_domain"/>
</dbReference>
<dbReference type="SMART" id="SM01052">
    <property type="entry name" value="CAP_GLY"/>
    <property type="match status" value="1"/>
</dbReference>
<dbReference type="Pfam" id="PF01302">
    <property type="entry name" value="CAP_GLY"/>
    <property type="match status" value="1"/>
</dbReference>
<evidence type="ECO:0008006" key="6">
    <source>
        <dbReference type="Google" id="ProtNLM"/>
    </source>
</evidence>
<dbReference type="OrthoDB" id="2130750at2759"/>
<evidence type="ECO:0000259" key="3">
    <source>
        <dbReference type="PROSITE" id="PS50245"/>
    </source>
</evidence>
<gene>
    <name evidence="4" type="ORF">Poli38472_013200</name>
</gene>
<feature type="region of interest" description="Disordered" evidence="1">
    <location>
        <begin position="111"/>
        <end position="162"/>
    </location>
</feature>
<dbReference type="AlphaFoldDB" id="A0A8K1C2P1"/>
<name>A0A8K1C2P1_PYTOL</name>
<dbReference type="CDD" id="cd06257">
    <property type="entry name" value="DnaJ"/>
    <property type="match status" value="1"/>
</dbReference>
<dbReference type="InterPro" id="IPR036859">
    <property type="entry name" value="CAP-Gly_dom_sf"/>
</dbReference>
<dbReference type="PROSITE" id="PS50245">
    <property type="entry name" value="CAP_GLY_2"/>
    <property type="match status" value="1"/>
</dbReference>
<dbReference type="PRINTS" id="PR00625">
    <property type="entry name" value="JDOMAIN"/>
</dbReference>
<dbReference type="PANTHER" id="PTHR43908">
    <property type="entry name" value="AT29763P-RELATED"/>
    <property type="match status" value="1"/>
</dbReference>
<reference evidence="4" key="1">
    <citation type="submission" date="2019-03" db="EMBL/GenBank/DDBJ databases">
        <title>Long read genome sequence of the mycoparasitic Pythium oligandrum ATCC 38472 isolated from sugarbeet rhizosphere.</title>
        <authorList>
            <person name="Gaulin E."/>
        </authorList>
    </citation>
    <scope>NUCLEOTIDE SEQUENCE</scope>
    <source>
        <strain evidence="4">ATCC 38472_TT</strain>
    </source>
</reference>
<dbReference type="Gene3D" id="1.10.287.110">
    <property type="entry name" value="DnaJ domain"/>
    <property type="match status" value="1"/>
</dbReference>
<feature type="domain" description="J" evidence="2">
    <location>
        <begin position="7"/>
        <end position="74"/>
    </location>
</feature>
<dbReference type="Proteomes" id="UP000794436">
    <property type="component" value="Unassembled WGS sequence"/>
</dbReference>
<accession>A0A8K1C2P1</accession>
<feature type="domain" description="CAP-Gly" evidence="3">
    <location>
        <begin position="269"/>
        <end position="311"/>
    </location>
</feature>
<dbReference type="Gene3D" id="2.30.30.190">
    <property type="entry name" value="CAP Gly-rich-like domain"/>
    <property type="match status" value="1"/>
</dbReference>
<dbReference type="EMBL" id="SPLM01000148">
    <property type="protein sequence ID" value="TMW55309.1"/>
    <property type="molecule type" value="Genomic_DNA"/>
</dbReference>
<dbReference type="PROSITE" id="PS00845">
    <property type="entry name" value="CAP_GLY_1"/>
    <property type="match status" value="1"/>
</dbReference>
<organism evidence="4 5">
    <name type="scientific">Pythium oligandrum</name>
    <name type="common">Mycoparasitic fungus</name>
    <dbReference type="NCBI Taxonomy" id="41045"/>
    <lineage>
        <taxon>Eukaryota</taxon>
        <taxon>Sar</taxon>
        <taxon>Stramenopiles</taxon>
        <taxon>Oomycota</taxon>
        <taxon>Peronosporomycetes</taxon>
        <taxon>Pythiales</taxon>
        <taxon>Pythiaceae</taxon>
        <taxon>Pythium</taxon>
    </lineage>
</organism>
<evidence type="ECO:0000313" key="4">
    <source>
        <dbReference type="EMBL" id="TMW55309.1"/>
    </source>
</evidence>
<dbReference type="SMART" id="SM00271">
    <property type="entry name" value="DnaJ"/>
    <property type="match status" value="1"/>
</dbReference>
<feature type="region of interest" description="Disordered" evidence="1">
    <location>
        <begin position="203"/>
        <end position="245"/>
    </location>
</feature>
<proteinExistence type="predicted"/>
<keyword evidence="5" id="KW-1185">Reference proteome</keyword>
<protein>
    <recommendedName>
        <fullName evidence="6">CAP-Gly domain-containing protein</fullName>
    </recommendedName>
</protein>
<feature type="compositionally biased region" description="Basic and acidic residues" evidence="1">
    <location>
        <begin position="232"/>
        <end position="244"/>
    </location>
</feature>
<feature type="compositionally biased region" description="Acidic residues" evidence="1">
    <location>
        <begin position="215"/>
        <end position="231"/>
    </location>
</feature>
<dbReference type="PROSITE" id="PS50076">
    <property type="entry name" value="DNAJ_2"/>
    <property type="match status" value="1"/>
</dbReference>
<dbReference type="SUPFAM" id="SSF46565">
    <property type="entry name" value="Chaperone J-domain"/>
    <property type="match status" value="1"/>
</dbReference>
<sequence>MKISLQDAYMTLDVSSTATEEEVRTAYRKLALRYHPDKNPSPEATTKFQELSAAYKRICDHNARNKRAPSNQFSPFDMFAGGTDSDEEDIEDFDLSFEEMLMMFQMLFGPPPSRPKASASRKGRLPRGRGVAKAAKPRSDSKAGPRVVVNRGGRRRKAPTAGYEDELDMMIFEQFMSMGMDDDDLDGMEADMVDEMMHLFGGGPPPRRFNQASSDAEEIEEVSDWEEEEEKEANQTENKRDQAKDPVPITVGAHVRVSGKLTGVVKFVGPVHYTKGEFVGVELTDAVGKNDGTIKGVAYFSCPPRHGLMVRPQEIAVVEDS</sequence>
<evidence type="ECO:0000313" key="5">
    <source>
        <dbReference type="Proteomes" id="UP000794436"/>
    </source>
</evidence>